<accession>L0WFS2</accession>
<dbReference type="Proteomes" id="UP000010164">
    <property type="component" value="Unassembled WGS sequence"/>
</dbReference>
<dbReference type="AlphaFoldDB" id="L0WFS2"/>
<evidence type="ECO:0000313" key="2">
    <source>
        <dbReference type="Proteomes" id="UP000010164"/>
    </source>
</evidence>
<dbReference type="OrthoDB" id="8454348at2"/>
<name>L0WFS2_9GAMM</name>
<evidence type="ECO:0000313" key="1">
    <source>
        <dbReference type="EMBL" id="EKF74670.1"/>
    </source>
</evidence>
<proteinExistence type="predicted"/>
<dbReference type="STRING" id="1177179.A11A3_07618"/>
<gene>
    <name evidence="1" type="ORF">A11A3_07618</name>
</gene>
<comment type="caution">
    <text evidence="1">The sequence shown here is derived from an EMBL/GenBank/DDBJ whole genome shotgun (WGS) entry which is preliminary data.</text>
</comment>
<protein>
    <submittedName>
        <fullName evidence="1">Uncharacterized protein</fullName>
    </submittedName>
</protein>
<keyword evidence="2" id="KW-1185">Reference proteome</keyword>
<organism evidence="1 2">
    <name type="scientific">Alcanivorax hongdengensis A-11-3</name>
    <dbReference type="NCBI Taxonomy" id="1177179"/>
    <lineage>
        <taxon>Bacteria</taxon>
        <taxon>Pseudomonadati</taxon>
        <taxon>Pseudomonadota</taxon>
        <taxon>Gammaproteobacteria</taxon>
        <taxon>Oceanospirillales</taxon>
        <taxon>Alcanivoracaceae</taxon>
        <taxon>Alcanivorax</taxon>
    </lineage>
</organism>
<dbReference type="RefSeq" id="WP_008928704.1">
    <property type="nucleotide sequence ID" value="NZ_AMRJ01000009.1"/>
</dbReference>
<dbReference type="EMBL" id="AMRJ01000009">
    <property type="protein sequence ID" value="EKF74670.1"/>
    <property type="molecule type" value="Genomic_DNA"/>
</dbReference>
<sequence length="241" mass="26597">MKPSAPKIGFDRFIPLEWAAAALDVRAESNTLDDLNALLDQAELGAAARKKTRTVLNRLWLEPRPELAAFADRGIAIHKADPNTPVAALTWGMAIATYPFFGRVSELVGRLSSLQGDCASAEIHRRMSETYGEREGTYRMTNMVLQSQASWGAIERIEKGKRLVRMQPIVVSNEQAVSWLIEAALMYSGKALPVSSLSSLAVLYPFILDQPLSYLVSRGASLGVRTEGTGNQFVYLDRRQL</sequence>
<reference evidence="1 2" key="1">
    <citation type="journal article" date="2012" name="J. Bacteriol.">
        <title>Genome Sequence of the Alkane-Degrading Bacterium Alcanivorax hongdengensis Type Strain A-11-3.</title>
        <authorList>
            <person name="Lai Q."/>
            <person name="Shao Z."/>
        </authorList>
    </citation>
    <scope>NUCLEOTIDE SEQUENCE [LARGE SCALE GENOMIC DNA]</scope>
    <source>
        <strain evidence="1 2">A-11-3</strain>
    </source>
</reference>
<dbReference type="eggNOG" id="ENOG502Z9KN">
    <property type="taxonomic scope" value="Bacteria"/>
</dbReference>